<evidence type="ECO:0000313" key="4">
    <source>
        <dbReference type="Proteomes" id="UP000192247"/>
    </source>
</evidence>
<protein>
    <recommendedName>
        <fullName evidence="1">DNA-directed RNA polymerase III subunit RPC3</fullName>
        <shortName evidence="1">RNA polymerase III subunit C3</shortName>
    </recommendedName>
</protein>
<dbReference type="OrthoDB" id="272392at2759"/>
<keyword evidence="1" id="KW-0804">Transcription</keyword>
<feature type="domain" description="RNA polymerase III subunit RPC82-related helix-turn-helix" evidence="2">
    <location>
        <begin position="9"/>
        <end position="65"/>
    </location>
</feature>
<comment type="similarity">
    <text evidence="1">Belongs to the eukaryotic RPC3/POLR3C RNA polymerase subunit family.</text>
</comment>
<dbReference type="InterPro" id="IPR039748">
    <property type="entry name" value="RPC3"/>
</dbReference>
<sequence>MANQEVQMADFLLNDFYGPIVSSVGHQLVRHFSLTLPQLRQRLPAEYPMAKIKESLMCLLQNGLASSVLDRDNELRTQFRLPIDNALSLMHCAGFIYRANLLFGEVGREIAHEFTLHGQLTCEDVVSIVAERLDRVEGEVRKTLEEMFHTQFVKTSNVFEEYLLAEEGGDVKKVEPLIRGYNTNLTPGIMYALNRHRFYRQERNELVVDLVGALHVHHYTKNIVRCMIRLAETKANVDLMPMSPAMRQDEIVNVVEKELKIPRNETIACLRTLVFVPRNTQYRPEDDILVIKKDSLQTDSYLIDWQLATRLWLRQTALRYAMERHGSYASCILGMLLSHGPNEIDAVQRATLICPKEAKSAMYTLETDGFAERLENVTASDGPYRQDLRYRSSYLHVARLLEQRWEQAISNLLVQRKQTADQHRVLLNKYKTLDKFARTLEEPQDICDLWASLTRPERHTLNVLRQQMLQTGVQQQTLCRELIMIKYATRMFINE</sequence>
<evidence type="ECO:0000256" key="1">
    <source>
        <dbReference type="RuleBase" id="RU367076"/>
    </source>
</evidence>
<dbReference type="Pfam" id="PF08221">
    <property type="entry name" value="HTH_9"/>
    <property type="match status" value="1"/>
</dbReference>
<accession>A0A1V9XSL8</accession>
<keyword evidence="1" id="KW-0539">Nucleus</keyword>
<dbReference type="AlphaFoldDB" id="A0A1V9XSL8"/>
<comment type="subunit">
    <text evidence="1">Component of the RNA polymerase III (Pol III) complex consisting of 17 subunits.</text>
</comment>
<dbReference type="InterPro" id="IPR013197">
    <property type="entry name" value="RNA_pol_III_RPC82-rel_HTH"/>
</dbReference>
<evidence type="ECO:0000313" key="3">
    <source>
        <dbReference type="EMBL" id="OQR76392.1"/>
    </source>
</evidence>
<proteinExistence type="inferred from homology"/>
<dbReference type="PANTHER" id="PTHR12949">
    <property type="entry name" value="RNA POLYMERASE III DNA DIRECTED -RELATED"/>
    <property type="match status" value="1"/>
</dbReference>
<dbReference type="STRING" id="418985.A0A1V9XSL8"/>
<dbReference type="InParanoid" id="A0A1V9XSL8"/>
<dbReference type="PANTHER" id="PTHR12949:SF0">
    <property type="entry name" value="DNA-DIRECTED RNA POLYMERASE III SUBUNIT RPC3"/>
    <property type="match status" value="1"/>
</dbReference>
<comment type="subcellular location">
    <subcellularLocation>
        <location evidence="1">Nucleus</location>
    </subcellularLocation>
</comment>
<dbReference type="EMBL" id="MNPL01004873">
    <property type="protein sequence ID" value="OQR76392.1"/>
    <property type="molecule type" value="Genomic_DNA"/>
</dbReference>
<dbReference type="Proteomes" id="UP000192247">
    <property type="component" value="Unassembled WGS sequence"/>
</dbReference>
<evidence type="ECO:0000259" key="2">
    <source>
        <dbReference type="Pfam" id="PF08221"/>
    </source>
</evidence>
<name>A0A1V9XSL8_9ACAR</name>
<gene>
    <name evidence="3" type="ORF">BIW11_00599</name>
</gene>
<dbReference type="GO" id="GO:0005666">
    <property type="term" value="C:RNA polymerase III complex"/>
    <property type="evidence" value="ECO:0007669"/>
    <property type="project" value="UniProtKB-UniRule"/>
</dbReference>
<dbReference type="FunCoup" id="A0A1V9XSL8">
    <property type="interactions" value="1301"/>
</dbReference>
<organism evidence="3 4">
    <name type="scientific">Tropilaelaps mercedesae</name>
    <dbReference type="NCBI Taxonomy" id="418985"/>
    <lineage>
        <taxon>Eukaryota</taxon>
        <taxon>Metazoa</taxon>
        <taxon>Ecdysozoa</taxon>
        <taxon>Arthropoda</taxon>
        <taxon>Chelicerata</taxon>
        <taxon>Arachnida</taxon>
        <taxon>Acari</taxon>
        <taxon>Parasitiformes</taxon>
        <taxon>Mesostigmata</taxon>
        <taxon>Gamasina</taxon>
        <taxon>Dermanyssoidea</taxon>
        <taxon>Laelapidae</taxon>
        <taxon>Tropilaelaps</taxon>
    </lineage>
</organism>
<dbReference type="GO" id="GO:0003697">
    <property type="term" value="F:single-stranded DNA binding"/>
    <property type="evidence" value="ECO:0007669"/>
    <property type="project" value="UniProtKB-UniRule"/>
</dbReference>
<keyword evidence="4" id="KW-1185">Reference proteome</keyword>
<comment type="function">
    <text evidence="1">DNA-dependent RNA polymerase catalyzes the transcription of DNA into RNA using the four ribonucleoside triphosphates as substrates. Specific core component of RNA polymerase III which synthesizes small RNAs, such as 5S rRNA and tRNAs.</text>
</comment>
<comment type="caution">
    <text evidence="3">The sequence shown here is derived from an EMBL/GenBank/DDBJ whole genome shotgun (WGS) entry which is preliminary data.</text>
</comment>
<keyword evidence="1 3" id="KW-0240">DNA-directed RNA polymerase</keyword>
<reference evidence="3 4" key="1">
    <citation type="journal article" date="2017" name="Gigascience">
        <title>Draft genome of the honey bee ectoparasitic mite, Tropilaelaps mercedesae, is shaped by the parasitic life history.</title>
        <authorList>
            <person name="Dong X."/>
            <person name="Armstrong S.D."/>
            <person name="Xia D."/>
            <person name="Makepeace B.L."/>
            <person name="Darby A.C."/>
            <person name="Kadowaki T."/>
        </authorList>
    </citation>
    <scope>NUCLEOTIDE SEQUENCE [LARGE SCALE GENOMIC DNA]</scope>
    <source>
        <strain evidence="3">Wuxi-XJTLU</strain>
    </source>
</reference>
<dbReference type="Gene3D" id="6.10.140.1450">
    <property type="match status" value="1"/>
</dbReference>
<dbReference type="InterPro" id="IPR036388">
    <property type="entry name" value="WH-like_DNA-bd_sf"/>
</dbReference>
<dbReference type="Gene3D" id="1.10.10.10">
    <property type="entry name" value="Winged helix-like DNA-binding domain superfamily/Winged helix DNA-binding domain"/>
    <property type="match status" value="2"/>
</dbReference>